<dbReference type="SFLD" id="SFLDG01138">
    <property type="entry name" value="C1.6.2:_Deoxy-d-mannose-octulo"/>
    <property type="match status" value="1"/>
</dbReference>
<evidence type="ECO:0000256" key="11">
    <source>
        <dbReference type="ARBA" id="ARBA00031051"/>
    </source>
</evidence>
<feature type="binding site" evidence="12">
    <location>
        <position position="17"/>
    </location>
    <ligand>
        <name>Mg(2+)</name>
        <dbReference type="ChEBI" id="CHEBI:18420"/>
    </ligand>
</feature>
<dbReference type="Proteomes" id="UP000297225">
    <property type="component" value="Unassembled WGS sequence"/>
</dbReference>
<evidence type="ECO:0000256" key="4">
    <source>
        <dbReference type="ARBA" id="ARBA00011881"/>
    </source>
</evidence>
<comment type="caution">
    <text evidence="13">The sequence shown here is derived from an EMBL/GenBank/DDBJ whole genome shotgun (WGS) entry which is preliminary data.</text>
</comment>
<evidence type="ECO:0000256" key="2">
    <source>
        <dbReference type="ARBA" id="ARBA00001946"/>
    </source>
</evidence>
<evidence type="ECO:0000256" key="7">
    <source>
        <dbReference type="ARBA" id="ARBA00022723"/>
    </source>
</evidence>
<sequence>MSSFPIDLSHIKAVLFDVDGVLSKVTTALDPMGHPARTVNVRDGYGIREAIKRGITIGIISGGYSDSIPKRYASLGVEHIYMGASLKIEALEDFLKKTGLKPEVCLFVGDDIPDIPVMKYCGFSVAPKDAAHEVKAIAQHILPVKGGHGVARAVLETILRMKGLWMCDEHAFGW</sequence>
<comment type="catalytic activity">
    <reaction evidence="1">
        <text>3-deoxy-alpha-D-manno-2-octulosonate-8-phosphate + H2O = 3-deoxy-alpha-D-manno-oct-2-ulosonate + phosphate</text>
        <dbReference type="Rhea" id="RHEA:11500"/>
        <dbReference type="ChEBI" id="CHEBI:15377"/>
        <dbReference type="ChEBI" id="CHEBI:43474"/>
        <dbReference type="ChEBI" id="CHEBI:85985"/>
        <dbReference type="ChEBI" id="CHEBI:85986"/>
        <dbReference type="EC" id="3.1.3.45"/>
    </reaction>
</comment>
<evidence type="ECO:0000256" key="12">
    <source>
        <dbReference type="PIRSR" id="PIRSR006118-2"/>
    </source>
</evidence>
<keyword evidence="7 12" id="KW-0479">Metal-binding</keyword>
<gene>
    <name evidence="13" type="ORF">E4P47_06385</name>
</gene>
<comment type="similarity">
    <text evidence="3">Belongs to the KdsC family.</text>
</comment>
<dbReference type="PANTHER" id="PTHR21485:SF6">
    <property type="entry name" value="N-ACYLNEURAMINATE CYTIDYLYLTRANSFERASE-RELATED"/>
    <property type="match status" value="1"/>
</dbReference>
<feature type="binding site" evidence="12">
    <location>
        <position position="19"/>
    </location>
    <ligand>
        <name>substrate</name>
    </ligand>
</feature>
<accession>A0A4Y8WP35</accession>
<evidence type="ECO:0000313" key="14">
    <source>
        <dbReference type="Proteomes" id="UP000297225"/>
    </source>
</evidence>
<dbReference type="RefSeq" id="WP_018358939.1">
    <property type="nucleotide sequence ID" value="NZ_CP197400.1"/>
</dbReference>
<dbReference type="InterPro" id="IPR050793">
    <property type="entry name" value="CMP-NeuNAc_synthase"/>
</dbReference>
<dbReference type="FunFam" id="3.40.50.1000:FF:000029">
    <property type="entry name" value="3-deoxy-D-manno-octulosonate 8-phosphate phosphatase KdsC"/>
    <property type="match status" value="1"/>
</dbReference>
<proteinExistence type="inferred from homology"/>
<organism evidence="13 14">
    <name type="scientific">Porphyromonas levii</name>
    <dbReference type="NCBI Taxonomy" id="28114"/>
    <lineage>
        <taxon>Bacteria</taxon>
        <taxon>Pseudomonadati</taxon>
        <taxon>Bacteroidota</taxon>
        <taxon>Bacteroidia</taxon>
        <taxon>Bacteroidales</taxon>
        <taxon>Porphyromonadaceae</taxon>
        <taxon>Porphyromonas</taxon>
    </lineage>
</organism>
<evidence type="ECO:0000256" key="1">
    <source>
        <dbReference type="ARBA" id="ARBA00000898"/>
    </source>
</evidence>
<dbReference type="Gene3D" id="3.40.50.1000">
    <property type="entry name" value="HAD superfamily/HAD-like"/>
    <property type="match status" value="1"/>
</dbReference>
<dbReference type="PANTHER" id="PTHR21485">
    <property type="entry name" value="HAD SUPERFAMILY MEMBERS CMAS AND KDSC"/>
    <property type="match status" value="1"/>
</dbReference>
<evidence type="ECO:0000256" key="5">
    <source>
        <dbReference type="ARBA" id="ARBA00013066"/>
    </source>
</evidence>
<keyword evidence="10" id="KW-0448">Lipopolysaccharide biosynthesis</keyword>
<evidence type="ECO:0000256" key="3">
    <source>
        <dbReference type="ARBA" id="ARBA00005893"/>
    </source>
</evidence>
<keyword evidence="9 12" id="KW-0460">Magnesium</keyword>
<dbReference type="GeneID" id="66796679"/>
<keyword evidence="8" id="KW-0378">Hydrolase</keyword>
<dbReference type="STRING" id="1122973.GCA_000379925_01713"/>
<dbReference type="SFLD" id="SFLDG01136">
    <property type="entry name" value="C1.6:_Phosphoserine_Phosphatas"/>
    <property type="match status" value="1"/>
</dbReference>
<evidence type="ECO:0000256" key="8">
    <source>
        <dbReference type="ARBA" id="ARBA00022801"/>
    </source>
</evidence>
<dbReference type="Pfam" id="PF08282">
    <property type="entry name" value="Hydrolase_3"/>
    <property type="match status" value="1"/>
</dbReference>
<evidence type="ECO:0000313" key="13">
    <source>
        <dbReference type="EMBL" id="TFH94721.1"/>
    </source>
</evidence>
<dbReference type="GO" id="GO:0009103">
    <property type="term" value="P:lipopolysaccharide biosynthetic process"/>
    <property type="evidence" value="ECO:0007669"/>
    <property type="project" value="UniProtKB-KW"/>
</dbReference>
<comment type="subunit">
    <text evidence="4">Homotetramer.</text>
</comment>
<dbReference type="EMBL" id="SPNC01000092">
    <property type="protein sequence ID" value="TFH94721.1"/>
    <property type="molecule type" value="Genomic_DNA"/>
</dbReference>
<dbReference type="EC" id="3.1.3.45" evidence="5"/>
<comment type="cofactor">
    <cofactor evidence="2 12">
        <name>Mg(2+)</name>
        <dbReference type="ChEBI" id="CHEBI:18420"/>
    </cofactor>
</comment>
<dbReference type="OrthoDB" id="9805604at2"/>
<evidence type="ECO:0000256" key="10">
    <source>
        <dbReference type="ARBA" id="ARBA00022985"/>
    </source>
</evidence>
<dbReference type="SUPFAM" id="SSF56784">
    <property type="entry name" value="HAD-like"/>
    <property type="match status" value="1"/>
</dbReference>
<protein>
    <recommendedName>
        <fullName evidence="6">3-deoxy-D-manno-octulosonate 8-phosphate phosphatase KdsC</fullName>
        <ecNumber evidence="5">3.1.3.45</ecNumber>
    </recommendedName>
    <alternativeName>
        <fullName evidence="11">KDO 8-P phosphatase</fullName>
    </alternativeName>
</protein>
<dbReference type="InterPro" id="IPR023214">
    <property type="entry name" value="HAD_sf"/>
</dbReference>
<reference evidence="13 14" key="1">
    <citation type="submission" date="2019-03" db="EMBL/GenBank/DDBJ databases">
        <title>Porphyromonas levii Isolated from the Uterus of Dairy Cows.</title>
        <authorList>
            <person name="Francis A.M."/>
        </authorList>
    </citation>
    <scope>NUCLEOTIDE SEQUENCE [LARGE SCALE GENOMIC DNA]</scope>
    <source>
        <strain evidence="13 14">AF5678</strain>
    </source>
</reference>
<dbReference type="InterPro" id="IPR010023">
    <property type="entry name" value="KdsC_fam"/>
</dbReference>
<feature type="binding site" evidence="12">
    <location>
        <position position="110"/>
    </location>
    <ligand>
        <name>Mg(2+)</name>
        <dbReference type="ChEBI" id="CHEBI:18420"/>
    </ligand>
</feature>
<dbReference type="PIRSF" id="PIRSF006118">
    <property type="entry name" value="KDO8-P_Ptase"/>
    <property type="match status" value="1"/>
</dbReference>
<dbReference type="GO" id="GO:0046872">
    <property type="term" value="F:metal ion binding"/>
    <property type="evidence" value="ECO:0007669"/>
    <property type="project" value="UniProtKB-KW"/>
</dbReference>
<keyword evidence="14" id="KW-1185">Reference proteome</keyword>
<dbReference type="SFLD" id="SFLDS00003">
    <property type="entry name" value="Haloacid_Dehalogenase"/>
    <property type="match status" value="1"/>
</dbReference>
<dbReference type="GO" id="GO:0008781">
    <property type="term" value="F:N-acylneuraminate cytidylyltransferase activity"/>
    <property type="evidence" value="ECO:0007669"/>
    <property type="project" value="TreeGrafter"/>
</dbReference>
<dbReference type="InterPro" id="IPR036412">
    <property type="entry name" value="HAD-like_sf"/>
</dbReference>
<dbReference type="NCBIfam" id="TIGR01670">
    <property type="entry name" value="KdsC-phosphatas"/>
    <property type="match status" value="1"/>
</dbReference>
<dbReference type="AlphaFoldDB" id="A0A4Y8WP35"/>
<dbReference type="GO" id="GO:0019143">
    <property type="term" value="F:3-deoxy-manno-octulosonate-8-phosphatase activity"/>
    <property type="evidence" value="ECO:0007669"/>
    <property type="project" value="UniProtKB-EC"/>
</dbReference>
<name>A0A4Y8WP35_9PORP</name>
<evidence type="ECO:0000256" key="9">
    <source>
        <dbReference type="ARBA" id="ARBA00022842"/>
    </source>
</evidence>
<evidence type="ECO:0000256" key="6">
    <source>
        <dbReference type="ARBA" id="ARBA00020092"/>
    </source>
</evidence>